<feature type="region of interest" description="Disordered" evidence="1">
    <location>
        <begin position="71"/>
        <end position="90"/>
    </location>
</feature>
<comment type="caution">
    <text evidence="2">The sequence shown here is derived from an EMBL/GenBank/DDBJ whole genome shotgun (WGS) entry which is preliminary data.</text>
</comment>
<protein>
    <submittedName>
        <fullName evidence="2">Uncharacterized protein</fullName>
    </submittedName>
</protein>
<keyword evidence="3" id="KW-1185">Reference proteome</keyword>
<evidence type="ECO:0000256" key="1">
    <source>
        <dbReference type="SAM" id="MobiDB-lite"/>
    </source>
</evidence>
<dbReference type="EMBL" id="LAVV01011623">
    <property type="protein sequence ID" value="KNZ47556.1"/>
    <property type="molecule type" value="Genomic_DNA"/>
</dbReference>
<accession>A0A0L6UG96</accession>
<proteinExistence type="predicted"/>
<dbReference type="AlphaFoldDB" id="A0A0L6UG96"/>
<dbReference type="VEuPathDB" id="FungiDB:VP01_6313g1"/>
<gene>
    <name evidence="2" type="ORF">VP01_6313g1</name>
</gene>
<evidence type="ECO:0000313" key="3">
    <source>
        <dbReference type="Proteomes" id="UP000037035"/>
    </source>
</evidence>
<name>A0A0L6UG96_9BASI</name>
<organism evidence="2 3">
    <name type="scientific">Puccinia sorghi</name>
    <dbReference type="NCBI Taxonomy" id="27349"/>
    <lineage>
        <taxon>Eukaryota</taxon>
        <taxon>Fungi</taxon>
        <taxon>Dikarya</taxon>
        <taxon>Basidiomycota</taxon>
        <taxon>Pucciniomycotina</taxon>
        <taxon>Pucciniomycetes</taxon>
        <taxon>Pucciniales</taxon>
        <taxon>Pucciniaceae</taxon>
        <taxon>Puccinia</taxon>
    </lineage>
</organism>
<evidence type="ECO:0000313" key="2">
    <source>
        <dbReference type="EMBL" id="KNZ47556.1"/>
    </source>
</evidence>
<sequence length="274" mass="30465">MGALLAARQISQKRTRLRLASFANTATGLKWLVRWVKPRSAFHKMENPLTTKREQMEDLLAAQVLRNAAIQESSGKRKANQSNSGADYSDEFDPNKWDTINMYKKNICTSLAQCQEKAMVCHRAERQDGVSVMCPPPSLQFITLFSSKKARLSNTSSAGLSASNFNHSSLQLLVNLLALKDTPKQLTKDKSSKGPVSSPPKKSHIEGYIDFLGIHNQEHTIDILLTNGFHSHKLFKSSGLAGSKIRSLGLTLVFVTMLFDNMEKYEHTLASGQN</sequence>
<dbReference type="Proteomes" id="UP000037035">
    <property type="component" value="Unassembled WGS sequence"/>
</dbReference>
<reference evidence="2 3" key="1">
    <citation type="submission" date="2015-08" db="EMBL/GenBank/DDBJ databases">
        <title>Next Generation Sequencing and Analysis of the Genome of Puccinia sorghi L Schw, the Causal Agent of Maize Common Rust.</title>
        <authorList>
            <person name="Rochi L."/>
            <person name="Burguener G."/>
            <person name="Darino M."/>
            <person name="Turjanski A."/>
            <person name="Kreff E."/>
            <person name="Dieguez M.J."/>
            <person name="Sacco F."/>
        </authorList>
    </citation>
    <scope>NUCLEOTIDE SEQUENCE [LARGE SCALE GENOMIC DNA]</scope>
    <source>
        <strain evidence="2 3">RO10H11247</strain>
    </source>
</reference>